<dbReference type="EMBL" id="UOEI01000296">
    <property type="protein sequence ID" value="VAW01260.1"/>
    <property type="molecule type" value="Genomic_DNA"/>
</dbReference>
<dbReference type="InterPro" id="IPR018294">
    <property type="entry name" value="ISPD_synthase_CS"/>
</dbReference>
<dbReference type="Gene3D" id="3.90.550.10">
    <property type="entry name" value="Spore Coat Polysaccharide Biosynthesis Protein SpsA, Chain A"/>
    <property type="match status" value="1"/>
</dbReference>
<dbReference type="InterPro" id="IPR029044">
    <property type="entry name" value="Nucleotide-diphossugar_trans"/>
</dbReference>
<protein>
    <submittedName>
        <fullName evidence="3">2-C-methyl-D-erythritol 4-phosphate cytidylyltransferase</fullName>
        <ecNumber evidence="3">2.7.7.60</ecNumber>
    </submittedName>
</protein>
<dbReference type="SUPFAM" id="SSF53448">
    <property type="entry name" value="Nucleotide-diphospho-sugar transferases"/>
    <property type="match status" value="1"/>
</dbReference>
<gene>
    <name evidence="3" type="ORF">MNBD_ACTINO01-538</name>
</gene>
<sequence length="215" mass="22608">MEGTVANGASFAAVIVAAGSGTRFGRSKHDLLLGGIPLWQRGIDVLSEAGIGDVVVVGDVPGGVPGGQRRRDSVLIGLEAFETRPDWVLIHDAARPLITPDLVRTIIDASLGSDVDGVVPALGVTDTIKRVSGDRVVATVDRDDLVAVQTPQAFRFEVLLTAHHTTPDAAATDDATLVELTGGTVAIVEGERTNMKITYRGDLVLAESILEGRRR</sequence>
<reference evidence="3" key="1">
    <citation type="submission" date="2018-06" db="EMBL/GenBank/DDBJ databases">
        <authorList>
            <person name="Zhirakovskaya E."/>
        </authorList>
    </citation>
    <scope>NUCLEOTIDE SEQUENCE</scope>
</reference>
<organism evidence="3">
    <name type="scientific">hydrothermal vent metagenome</name>
    <dbReference type="NCBI Taxonomy" id="652676"/>
    <lineage>
        <taxon>unclassified sequences</taxon>
        <taxon>metagenomes</taxon>
        <taxon>ecological metagenomes</taxon>
    </lineage>
</organism>
<dbReference type="GO" id="GO:0050518">
    <property type="term" value="F:2-C-methyl-D-erythritol 4-phosphate cytidylyltransferase activity"/>
    <property type="evidence" value="ECO:0007669"/>
    <property type="project" value="UniProtKB-EC"/>
</dbReference>
<evidence type="ECO:0000256" key="2">
    <source>
        <dbReference type="ARBA" id="ARBA00022695"/>
    </source>
</evidence>
<dbReference type="InterPro" id="IPR050088">
    <property type="entry name" value="IspD/TarI_cytidylyltransf_bact"/>
</dbReference>
<accession>A0A3B0SAG1</accession>
<dbReference type="GO" id="GO:0008299">
    <property type="term" value="P:isoprenoid biosynthetic process"/>
    <property type="evidence" value="ECO:0007669"/>
    <property type="project" value="InterPro"/>
</dbReference>
<dbReference type="PANTHER" id="PTHR32125">
    <property type="entry name" value="2-C-METHYL-D-ERYTHRITOL 4-PHOSPHATE CYTIDYLYLTRANSFERASE, CHLOROPLASTIC"/>
    <property type="match status" value="1"/>
</dbReference>
<dbReference type="EC" id="2.7.7.60" evidence="3"/>
<keyword evidence="2 3" id="KW-0548">Nucleotidyltransferase</keyword>
<name>A0A3B0SAG1_9ZZZZ</name>
<proteinExistence type="predicted"/>
<dbReference type="Pfam" id="PF01128">
    <property type="entry name" value="IspD"/>
    <property type="match status" value="1"/>
</dbReference>
<dbReference type="PROSITE" id="PS01295">
    <property type="entry name" value="ISPD"/>
    <property type="match status" value="1"/>
</dbReference>
<dbReference type="CDD" id="cd02516">
    <property type="entry name" value="CDP-ME_synthetase"/>
    <property type="match status" value="1"/>
</dbReference>
<evidence type="ECO:0000256" key="1">
    <source>
        <dbReference type="ARBA" id="ARBA00022679"/>
    </source>
</evidence>
<dbReference type="PANTHER" id="PTHR32125:SF4">
    <property type="entry name" value="2-C-METHYL-D-ERYTHRITOL 4-PHOSPHATE CYTIDYLYLTRANSFERASE, CHLOROPLASTIC"/>
    <property type="match status" value="1"/>
</dbReference>
<evidence type="ECO:0000313" key="3">
    <source>
        <dbReference type="EMBL" id="VAW01260.1"/>
    </source>
</evidence>
<dbReference type="InterPro" id="IPR034683">
    <property type="entry name" value="IspD/TarI"/>
</dbReference>
<dbReference type="AlphaFoldDB" id="A0A3B0SAG1"/>
<keyword evidence="1 3" id="KW-0808">Transferase</keyword>